<evidence type="ECO:0000313" key="1">
    <source>
        <dbReference type="EMBL" id="RZC83731.1"/>
    </source>
</evidence>
<evidence type="ECO:0000313" key="2">
    <source>
        <dbReference type="Proteomes" id="UP000316621"/>
    </source>
</evidence>
<name>A0A4Y7LHI4_PAPSO</name>
<keyword evidence="2" id="KW-1185">Reference proteome</keyword>
<dbReference type="Proteomes" id="UP000316621">
    <property type="component" value="Chromosome 11"/>
</dbReference>
<organism evidence="1 2">
    <name type="scientific">Papaver somniferum</name>
    <name type="common">Opium poppy</name>
    <dbReference type="NCBI Taxonomy" id="3469"/>
    <lineage>
        <taxon>Eukaryota</taxon>
        <taxon>Viridiplantae</taxon>
        <taxon>Streptophyta</taxon>
        <taxon>Embryophyta</taxon>
        <taxon>Tracheophyta</taxon>
        <taxon>Spermatophyta</taxon>
        <taxon>Magnoliopsida</taxon>
        <taxon>Ranunculales</taxon>
        <taxon>Papaveraceae</taxon>
        <taxon>Papaveroideae</taxon>
        <taxon>Papaver</taxon>
    </lineage>
</organism>
<proteinExistence type="predicted"/>
<sequence>MLPHRRTRYQYSLLFHILLKISDNIRKTTTTRNNLCKNHHKKCQGGSKEITYMPQMTHANSVQLRTVLFKTRCFVGFGQSVALGRWDKESSREDSVQWRCSIDPVSQFRCYSMDDLKLSGGLAG</sequence>
<gene>
    <name evidence="1" type="ORF">C5167_046516</name>
</gene>
<protein>
    <submittedName>
        <fullName evidence="1">Uncharacterized protein</fullName>
    </submittedName>
</protein>
<dbReference type="EMBL" id="CM010725">
    <property type="protein sequence ID" value="RZC83731.1"/>
    <property type="molecule type" value="Genomic_DNA"/>
</dbReference>
<dbReference type="AlphaFoldDB" id="A0A4Y7LHI4"/>
<dbReference type="Gramene" id="RZC83731">
    <property type="protein sequence ID" value="RZC83731"/>
    <property type="gene ID" value="C5167_046516"/>
</dbReference>
<reference evidence="1 2" key="1">
    <citation type="journal article" date="2018" name="Science">
        <title>The opium poppy genome and morphinan production.</title>
        <authorList>
            <person name="Guo L."/>
            <person name="Winzer T."/>
            <person name="Yang X."/>
            <person name="Li Y."/>
            <person name="Ning Z."/>
            <person name="He Z."/>
            <person name="Teodor R."/>
            <person name="Lu Y."/>
            <person name="Bowser T.A."/>
            <person name="Graham I.A."/>
            <person name="Ye K."/>
        </authorList>
    </citation>
    <scope>NUCLEOTIDE SEQUENCE [LARGE SCALE GENOMIC DNA]</scope>
    <source>
        <strain evidence="2">cv. HN1</strain>
        <tissue evidence="1">Leaves</tissue>
    </source>
</reference>
<accession>A0A4Y7LHI4</accession>